<dbReference type="OrthoDB" id="3267550at2"/>
<evidence type="ECO:0008006" key="4">
    <source>
        <dbReference type="Google" id="ProtNLM"/>
    </source>
</evidence>
<sequence>MASARPSRRPWSRTAVVLSAGAVLVLAGCSATNPITTSEAYNVVDGVPVDLGGDVAGRNLLVFTSGEGEVGTMSGALTNQSREDVQVELSAEGTDPVTVDVGAGQTVLLGGDEGEEVELESVGAPPGANLTMTLSTPAGGSVDVPVPVFDGTLPEYAEMVPDAG</sequence>
<name>A0A512DF55_9CELL</name>
<dbReference type="PROSITE" id="PS51257">
    <property type="entry name" value="PROKAR_LIPOPROTEIN"/>
    <property type="match status" value="1"/>
</dbReference>
<keyword evidence="3" id="KW-1185">Reference proteome</keyword>
<protein>
    <recommendedName>
        <fullName evidence="4">Lipoprotein</fullName>
    </recommendedName>
</protein>
<comment type="caution">
    <text evidence="2">The sequence shown here is derived from an EMBL/GenBank/DDBJ whole genome shotgun (WGS) entry which is preliminary data.</text>
</comment>
<evidence type="ECO:0000256" key="1">
    <source>
        <dbReference type="SAM" id="SignalP"/>
    </source>
</evidence>
<reference evidence="2 3" key="1">
    <citation type="submission" date="2019-07" db="EMBL/GenBank/DDBJ databases">
        <title>Whole genome shotgun sequence of Cellulomonas aerilata NBRC 106308.</title>
        <authorList>
            <person name="Hosoyama A."/>
            <person name="Uohara A."/>
            <person name="Ohji S."/>
            <person name="Ichikawa N."/>
        </authorList>
    </citation>
    <scope>NUCLEOTIDE SEQUENCE [LARGE SCALE GENOMIC DNA]</scope>
    <source>
        <strain evidence="2 3">NBRC 106308</strain>
    </source>
</reference>
<proteinExistence type="predicted"/>
<evidence type="ECO:0000313" key="2">
    <source>
        <dbReference type="EMBL" id="GEO34860.1"/>
    </source>
</evidence>
<accession>A0A512DF55</accession>
<evidence type="ECO:0000313" key="3">
    <source>
        <dbReference type="Proteomes" id="UP000321181"/>
    </source>
</evidence>
<keyword evidence="1" id="KW-0732">Signal</keyword>
<dbReference type="RefSeq" id="WP_146905215.1">
    <property type="nucleotide sequence ID" value="NZ_BAAARM010000004.1"/>
</dbReference>
<dbReference type="EMBL" id="BJYY01000016">
    <property type="protein sequence ID" value="GEO34860.1"/>
    <property type="molecule type" value="Genomic_DNA"/>
</dbReference>
<organism evidence="2 3">
    <name type="scientific">Cellulomonas aerilata</name>
    <dbReference type="NCBI Taxonomy" id="515326"/>
    <lineage>
        <taxon>Bacteria</taxon>
        <taxon>Bacillati</taxon>
        <taxon>Actinomycetota</taxon>
        <taxon>Actinomycetes</taxon>
        <taxon>Micrococcales</taxon>
        <taxon>Cellulomonadaceae</taxon>
        <taxon>Cellulomonas</taxon>
    </lineage>
</organism>
<feature type="chain" id="PRO_5038775441" description="Lipoprotein" evidence="1">
    <location>
        <begin position="28"/>
        <end position="164"/>
    </location>
</feature>
<feature type="signal peptide" evidence="1">
    <location>
        <begin position="1"/>
        <end position="27"/>
    </location>
</feature>
<gene>
    <name evidence="2" type="ORF">CAE01nite_25850</name>
</gene>
<dbReference type="Proteomes" id="UP000321181">
    <property type="component" value="Unassembled WGS sequence"/>
</dbReference>
<dbReference type="AlphaFoldDB" id="A0A512DF55"/>